<dbReference type="Proteomes" id="UP000435112">
    <property type="component" value="Unassembled WGS sequence"/>
</dbReference>
<feature type="compositionally biased region" description="Low complexity" evidence="1">
    <location>
        <begin position="7"/>
        <end position="30"/>
    </location>
</feature>
<gene>
    <name evidence="2" type="ORF">PR002_g32770</name>
    <name evidence="3" type="ORF">PR003_g33305</name>
</gene>
<name>A0A6A3G691_9STRA</name>
<keyword evidence="4" id="KW-1185">Reference proteome</keyword>
<accession>A0A6A3G691</accession>
<evidence type="ECO:0000313" key="2">
    <source>
        <dbReference type="EMBL" id="KAE8952107.1"/>
    </source>
</evidence>
<evidence type="ECO:0000313" key="4">
    <source>
        <dbReference type="Proteomes" id="UP000434957"/>
    </source>
</evidence>
<feature type="region of interest" description="Disordered" evidence="1">
    <location>
        <begin position="1"/>
        <end position="41"/>
    </location>
</feature>
<evidence type="ECO:0000313" key="5">
    <source>
        <dbReference type="Proteomes" id="UP000435112"/>
    </source>
</evidence>
<dbReference type="Proteomes" id="UP000434957">
    <property type="component" value="Unassembled WGS sequence"/>
</dbReference>
<comment type="caution">
    <text evidence="2">The sequence shown here is derived from an EMBL/GenBank/DDBJ whole genome shotgun (WGS) entry which is preliminary data.</text>
</comment>
<evidence type="ECO:0000313" key="3">
    <source>
        <dbReference type="EMBL" id="KAE9263031.1"/>
    </source>
</evidence>
<dbReference type="EMBL" id="QXFT01009222">
    <property type="protein sequence ID" value="KAE9263031.1"/>
    <property type="molecule type" value="Genomic_DNA"/>
</dbReference>
<reference evidence="2 5" key="1">
    <citation type="submission" date="2018-09" db="EMBL/GenBank/DDBJ databases">
        <title>Genomic investigation of the strawberry pathogen Phytophthora fragariae indicates pathogenicity is determined by transcriptional variation in three key races.</title>
        <authorList>
            <person name="Adams T.M."/>
            <person name="Armitage A.D."/>
            <person name="Sobczyk M.K."/>
            <person name="Bates H.J."/>
            <person name="Dunwell J.M."/>
            <person name="Nellist C.F."/>
            <person name="Harrison R.J."/>
        </authorList>
    </citation>
    <scope>NUCLEOTIDE SEQUENCE [LARGE SCALE GENOMIC DNA]</scope>
    <source>
        <strain evidence="2 5">SCRP324</strain>
        <strain evidence="3 4">SCRP333</strain>
    </source>
</reference>
<proteinExistence type="predicted"/>
<dbReference type="AlphaFoldDB" id="A0A6A3G691"/>
<evidence type="ECO:0000256" key="1">
    <source>
        <dbReference type="SAM" id="MobiDB-lite"/>
    </source>
</evidence>
<sequence>MPPMIGAAAVASACRSRSSSRARLNTGSGTRWRRRSRSSKQDLQDFGLLFERLTNSAWQQLT</sequence>
<organism evidence="2 5">
    <name type="scientific">Phytophthora rubi</name>
    <dbReference type="NCBI Taxonomy" id="129364"/>
    <lineage>
        <taxon>Eukaryota</taxon>
        <taxon>Sar</taxon>
        <taxon>Stramenopiles</taxon>
        <taxon>Oomycota</taxon>
        <taxon>Peronosporomycetes</taxon>
        <taxon>Peronosporales</taxon>
        <taxon>Peronosporaceae</taxon>
        <taxon>Phytophthora</taxon>
    </lineage>
</organism>
<dbReference type="EMBL" id="QXFU01011900">
    <property type="protein sequence ID" value="KAE8952107.1"/>
    <property type="molecule type" value="Genomic_DNA"/>
</dbReference>
<protein>
    <submittedName>
        <fullName evidence="2">Uncharacterized protein</fullName>
    </submittedName>
</protein>